<dbReference type="InterPro" id="IPR050109">
    <property type="entry name" value="HTH-type_TetR-like_transc_reg"/>
</dbReference>
<dbReference type="RefSeq" id="WP_150404467.1">
    <property type="nucleotide sequence ID" value="NZ_VXLC01000014.1"/>
</dbReference>
<dbReference type="SUPFAM" id="SSF46689">
    <property type="entry name" value="Homeodomain-like"/>
    <property type="match status" value="1"/>
</dbReference>
<dbReference type="InterPro" id="IPR001647">
    <property type="entry name" value="HTH_TetR"/>
</dbReference>
<dbReference type="Gene3D" id="1.10.357.10">
    <property type="entry name" value="Tetracycline Repressor, domain 2"/>
    <property type="match status" value="1"/>
</dbReference>
<accession>A0A5N0E8Z0</accession>
<keyword evidence="3" id="KW-0804">Transcription</keyword>
<evidence type="ECO:0000313" key="7">
    <source>
        <dbReference type="Proteomes" id="UP000323876"/>
    </source>
</evidence>
<dbReference type="Proteomes" id="UP000323876">
    <property type="component" value="Unassembled WGS sequence"/>
</dbReference>
<dbReference type="GO" id="GO:0003700">
    <property type="term" value="F:DNA-binding transcription factor activity"/>
    <property type="evidence" value="ECO:0007669"/>
    <property type="project" value="TreeGrafter"/>
</dbReference>
<dbReference type="PANTHER" id="PTHR30055">
    <property type="entry name" value="HTH-TYPE TRANSCRIPTIONAL REGULATOR RUTR"/>
    <property type="match status" value="1"/>
</dbReference>
<gene>
    <name evidence="6" type="ORF">F3087_24975</name>
</gene>
<dbReference type="EMBL" id="VXLC01000014">
    <property type="protein sequence ID" value="KAA8885888.1"/>
    <property type="molecule type" value="Genomic_DNA"/>
</dbReference>
<feature type="DNA-binding region" description="H-T-H motif" evidence="4">
    <location>
        <begin position="39"/>
        <end position="58"/>
    </location>
</feature>
<dbReference type="InterPro" id="IPR009057">
    <property type="entry name" value="Homeodomain-like_sf"/>
</dbReference>
<keyword evidence="7" id="KW-1185">Reference proteome</keyword>
<dbReference type="PANTHER" id="PTHR30055:SF220">
    <property type="entry name" value="TETR-FAMILY REGULATORY PROTEIN"/>
    <property type="match status" value="1"/>
</dbReference>
<evidence type="ECO:0000313" key="6">
    <source>
        <dbReference type="EMBL" id="KAA8885888.1"/>
    </source>
</evidence>
<proteinExistence type="predicted"/>
<dbReference type="GO" id="GO:0000976">
    <property type="term" value="F:transcription cis-regulatory region binding"/>
    <property type="evidence" value="ECO:0007669"/>
    <property type="project" value="TreeGrafter"/>
</dbReference>
<dbReference type="InterPro" id="IPR025996">
    <property type="entry name" value="MT1864/Rv1816-like_C"/>
</dbReference>
<evidence type="ECO:0000256" key="2">
    <source>
        <dbReference type="ARBA" id="ARBA00023125"/>
    </source>
</evidence>
<comment type="caution">
    <text evidence="6">The sequence shown here is derived from an EMBL/GenBank/DDBJ whole genome shotgun (WGS) entry which is preliminary data.</text>
</comment>
<keyword evidence="1" id="KW-0805">Transcription regulation</keyword>
<reference evidence="6 7" key="1">
    <citation type="submission" date="2019-09" db="EMBL/GenBank/DDBJ databases">
        <authorList>
            <person name="Wang X."/>
        </authorList>
    </citation>
    <scope>NUCLEOTIDE SEQUENCE [LARGE SCALE GENOMIC DNA]</scope>
    <source>
        <strain evidence="6 7">CICC 11023</strain>
    </source>
</reference>
<keyword evidence="2 4" id="KW-0238">DNA-binding</keyword>
<dbReference type="OrthoDB" id="3173376at2"/>
<dbReference type="InterPro" id="IPR036271">
    <property type="entry name" value="Tet_transcr_reg_TetR-rel_C_sf"/>
</dbReference>
<sequence>MTGPEAARRKTYRHGALKPALIEAGLRLARAGGGPDAIVLREAARQAGVAPNAAYTYFEDRNALVTAVASAALAQMATMMAAEQEGVTLSDDPAVAARQRFRGVGLGYLRFARTEPGLFRTAFTIGRNDTAADSPDAAGPTGRSGIELLGDALDEMVDTGSLPPERRPGAEYLAWSAVHGLAFLAIDGPLRTMPDDQLDAVGQRMLDMVDRGI</sequence>
<evidence type="ECO:0000259" key="5">
    <source>
        <dbReference type="PROSITE" id="PS50977"/>
    </source>
</evidence>
<evidence type="ECO:0000256" key="4">
    <source>
        <dbReference type="PROSITE-ProRule" id="PRU00335"/>
    </source>
</evidence>
<dbReference type="PROSITE" id="PS50977">
    <property type="entry name" value="HTH_TETR_2"/>
    <property type="match status" value="1"/>
</dbReference>
<dbReference type="SUPFAM" id="SSF48498">
    <property type="entry name" value="Tetracyclin repressor-like, C-terminal domain"/>
    <property type="match status" value="1"/>
</dbReference>
<evidence type="ECO:0000256" key="1">
    <source>
        <dbReference type="ARBA" id="ARBA00023015"/>
    </source>
</evidence>
<evidence type="ECO:0000256" key="3">
    <source>
        <dbReference type="ARBA" id="ARBA00023163"/>
    </source>
</evidence>
<dbReference type="AlphaFoldDB" id="A0A5N0E8Z0"/>
<dbReference type="Pfam" id="PF13305">
    <property type="entry name" value="TetR_C_33"/>
    <property type="match status" value="1"/>
</dbReference>
<protein>
    <submittedName>
        <fullName evidence="6">TetR/AcrR family transcriptional regulator</fullName>
    </submittedName>
</protein>
<organism evidence="6 7">
    <name type="scientific">Nocardia colli</name>
    <dbReference type="NCBI Taxonomy" id="2545717"/>
    <lineage>
        <taxon>Bacteria</taxon>
        <taxon>Bacillati</taxon>
        <taxon>Actinomycetota</taxon>
        <taxon>Actinomycetes</taxon>
        <taxon>Mycobacteriales</taxon>
        <taxon>Nocardiaceae</taxon>
        <taxon>Nocardia</taxon>
    </lineage>
</organism>
<feature type="domain" description="HTH tetR-type" evidence="5">
    <location>
        <begin position="15"/>
        <end position="76"/>
    </location>
</feature>
<name>A0A5N0E8Z0_9NOCA</name>